<evidence type="ECO:0000256" key="1">
    <source>
        <dbReference type="SAM" id="MobiDB-lite"/>
    </source>
</evidence>
<feature type="region of interest" description="Disordered" evidence="1">
    <location>
        <begin position="30"/>
        <end position="85"/>
    </location>
</feature>
<accession>A0A0C2F9J5</accession>
<sequence>MWTYQQDGASSHKSEETHEWIARNFPDFTSKDLSRQRPRHWPANLSDLDPKKNQHQHSQQLLRLPNPKQARRLPPSPRKNPPNLERYALSEESLDFYVYPISIQFSENFSAR</sequence>
<evidence type="ECO:0000313" key="2">
    <source>
        <dbReference type="EMBL" id="KIH43559.1"/>
    </source>
</evidence>
<organism evidence="2 3">
    <name type="scientific">Ancylostoma duodenale</name>
    <dbReference type="NCBI Taxonomy" id="51022"/>
    <lineage>
        <taxon>Eukaryota</taxon>
        <taxon>Metazoa</taxon>
        <taxon>Ecdysozoa</taxon>
        <taxon>Nematoda</taxon>
        <taxon>Chromadorea</taxon>
        <taxon>Rhabditida</taxon>
        <taxon>Rhabditina</taxon>
        <taxon>Rhabditomorpha</taxon>
        <taxon>Strongyloidea</taxon>
        <taxon>Ancylostomatidae</taxon>
        <taxon>Ancylostomatinae</taxon>
        <taxon>Ancylostoma</taxon>
    </lineage>
</organism>
<proteinExistence type="predicted"/>
<gene>
    <name evidence="2" type="ORF">ANCDUO_26433</name>
</gene>
<dbReference type="Proteomes" id="UP000054047">
    <property type="component" value="Unassembled WGS sequence"/>
</dbReference>
<evidence type="ECO:0008006" key="4">
    <source>
        <dbReference type="Google" id="ProtNLM"/>
    </source>
</evidence>
<reference evidence="2 3" key="1">
    <citation type="submission" date="2013-12" db="EMBL/GenBank/DDBJ databases">
        <title>Draft genome of the parsitic nematode Ancylostoma duodenale.</title>
        <authorList>
            <person name="Mitreva M."/>
        </authorList>
    </citation>
    <scope>NUCLEOTIDE SEQUENCE [LARGE SCALE GENOMIC DNA]</scope>
    <source>
        <strain evidence="2 3">Zhejiang</strain>
    </source>
</reference>
<protein>
    <recommendedName>
        <fullName evidence="4">Tc1-like transposase DDE domain-containing protein</fullName>
    </recommendedName>
</protein>
<dbReference type="AlphaFoldDB" id="A0A0C2F9J5"/>
<keyword evidence="3" id="KW-1185">Reference proteome</keyword>
<evidence type="ECO:0000313" key="3">
    <source>
        <dbReference type="Proteomes" id="UP000054047"/>
    </source>
</evidence>
<name>A0A0C2F9J5_9BILA</name>
<dbReference type="EMBL" id="KN784848">
    <property type="protein sequence ID" value="KIH43559.1"/>
    <property type="molecule type" value="Genomic_DNA"/>
</dbReference>